<feature type="non-terminal residue" evidence="1">
    <location>
        <position position="50"/>
    </location>
</feature>
<dbReference type="EMBL" id="CAJOBI010039648">
    <property type="protein sequence ID" value="CAF4318070.1"/>
    <property type="molecule type" value="Genomic_DNA"/>
</dbReference>
<accession>A0A8S2UJ10</accession>
<name>A0A8S2UJ10_9BILA</name>
<gene>
    <name evidence="1" type="ORF">SMN809_LOCUS26830</name>
</gene>
<evidence type="ECO:0000313" key="2">
    <source>
        <dbReference type="Proteomes" id="UP000676336"/>
    </source>
</evidence>
<protein>
    <submittedName>
        <fullName evidence="1">Uncharacterized protein</fullName>
    </submittedName>
</protein>
<sequence>MAVGGILIASGFGATVGLGLITEGAADFFTAYRAYSTRQFSWSDYGKQKA</sequence>
<evidence type="ECO:0000313" key="1">
    <source>
        <dbReference type="EMBL" id="CAF4318070.1"/>
    </source>
</evidence>
<dbReference type="AlphaFoldDB" id="A0A8S2UJ10"/>
<proteinExistence type="predicted"/>
<reference evidence="1" key="1">
    <citation type="submission" date="2021-02" db="EMBL/GenBank/DDBJ databases">
        <authorList>
            <person name="Nowell W R."/>
        </authorList>
    </citation>
    <scope>NUCLEOTIDE SEQUENCE</scope>
</reference>
<organism evidence="1 2">
    <name type="scientific">Rotaria magnacalcarata</name>
    <dbReference type="NCBI Taxonomy" id="392030"/>
    <lineage>
        <taxon>Eukaryota</taxon>
        <taxon>Metazoa</taxon>
        <taxon>Spiralia</taxon>
        <taxon>Gnathifera</taxon>
        <taxon>Rotifera</taxon>
        <taxon>Eurotatoria</taxon>
        <taxon>Bdelloidea</taxon>
        <taxon>Philodinida</taxon>
        <taxon>Philodinidae</taxon>
        <taxon>Rotaria</taxon>
    </lineage>
</organism>
<comment type="caution">
    <text evidence="1">The sequence shown here is derived from an EMBL/GenBank/DDBJ whole genome shotgun (WGS) entry which is preliminary data.</text>
</comment>
<dbReference type="Proteomes" id="UP000676336">
    <property type="component" value="Unassembled WGS sequence"/>
</dbReference>